<dbReference type="PANTHER" id="PTHR12143:SF39">
    <property type="entry name" value="SECRETED PROTEIN"/>
    <property type="match status" value="1"/>
</dbReference>
<dbReference type="NCBIfam" id="TIGR01180">
    <property type="entry name" value="aman2_put"/>
    <property type="match status" value="1"/>
</dbReference>
<dbReference type="SUPFAM" id="SSF48208">
    <property type="entry name" value="Six-hairpin glycosidases"/>
    <property type="match status" value="1"/>
</dbReference>
<dbReference type="Proteomes" id="UP000702544">
    <property type="component" value="Unassembled WGS sequence"/>
</dbReference>
<dbReference type="GO" id="GO:0000224">
    <property type="term" value="F:peptide-N4-(N-acetyl-beta-glucosaminyl)asparagine amidase activity"/>
    <property type="evidence" value="ECO:0007669"/>
    <property type="project" value="TreeGrafter"/>
</dbReference>
<dbReference type="Gene3D" id="1.20.1610.10">
    <property type="entry name" value="alpha-1,2-mannosidases domains"/>
    <property type="match status" value="1"/>
</dbReference>
<dbReference type="GO" id="GO:0006516">
    <property type="term" value="P:glycoprotein catabolic process"/>
    <property type="evidence" value="ECO:0007669"/>
    <property type="project" value="TreeGrafter"/>
</dbReference>
<evidence type="ECO:0000313" key="4">
    <source>
        <dbReference type="Proteomes" id="UP000702544"/>
    </source>
</evidence>
<gene>
    <name evidence="3" type="ORF">GWO12_14760</name>
</gene>
<dbReference type="PANTHER" id="PTHR12143">
    <property type="entry name" value="PEPTIDE N-GLYCANASE PNGASE -RELATED"/>
    <property type="match status" value="1"/>
</dbReference>
<evidence type="ECO:0000256" key="1">
    <source>
        <dbReference type="SAM" id="MobiDB-lite"/>
    </source>
</evidence>
<dbReference type="EMBL" id="JAACAK010000122">
    <property type="protein sequence ID" value="NIR76351.1"/>
    <property type="molecule type" value="Genomic_DNA"/>
</dbReference>
<organism evidence="3 4">
    <name type="scientific">Candidatus Kutchimonas denitrificans</name>
    <dbReference type="NCBI Taxonomy" id="3056748"/>
    <lineage>
        <taxon>Bacteria</taxon>
        <taxon>Pseudomonadati</taxon>
        <taxon>Gemmatimonadota</taxon>
        <taxon>Gemmatimonadia</taxon>
        <taxon>Candidatus Palauibacterales</taxon>
        <taxon>Candidatus Palauibacteraceae</taxon>
        <taxon>Candidatus Kutchimonas</taxon>
    </lineage>
</organism>
<accession>A0AAE5CAC5</accession>
<name>A0AAE5CAC5_9BACT</name>
<dbReference type="InterPro" id="IPR005887">
    <property type="entry name" value="GH92_a_mannosidase_put"/>
</dbReference>
<dbReference type="InterPro" id="IPR050883">
    <property type="entry name" value="PNGase"/>
</dbReference>
<dbReference type="FunFam" id="1.20.1610.10:FF:000001">
    <property type="entry name" value="Putative alpha-1,2-mannosidase"/>
    <property type="match status" value="1"/>
</dbReference>
<dbReference type="Pfam" id="PF07971">
    <property type="entry name" value="Glyco_hydro_92"/>
    <property type="match status" value="1"/>
</dbReference>
<dbReference type="AlphaFoldDB" id="A0AAE5CAC5"/>
<proteinExistence type="predicted"/>
<reference evidence="3 4" key="1">
    <citation type="submission" date="2020-01" db="EMBL/GenBank/DDBJ databases">
        <title>Genomes assembled from Gulf of Kutch pelagic sediment metagenomes.</title>
        <authorList>
            <person name="Chandrashekar M."/>
            <person name="Mahajan M.S."/>
            <person name="Dave K.J."/>
            <person name="Vatsa P."/>
            <person name="Nathani N.M."/>
        </authorList>
    </citation>
    <scope>NUCLEOTIDE SEQUENCE [LARGE SCALE GENOMIC DNA]</scope>
    <source>
        <strain evidence="3">KS3-K002</strain>
    </source>
</reference>
<dbReference type="GO" id="GO:0005975">
    <property type="term" value="P:carbohydrate metabolic process"/>
    <property type="evidence" value="ECO:0007669"/>
    <property type="project" value="InterPro"/>
</dbReference>
<dbReference type="InterPro" id="IPR012939">
    <property type="entry name" value="Glyco_hydro_92"/>
</dbReference>
<dbReference type="InterPro" id="IPR008928">
    <property type="entry name" value="6-hairpin_glycosidase_sf"/>
</dbReference>
<comment type="caution">
    <text evidence="3">The sequence shown here is derived from an EMBL/GenBank/DDBJ whole genome shotgun (WGS) entry which is preliminary data.</text>
</comment>
<protein>
    <submittedName>
        <fullName evidence="3">Glycoside hydrolase family 92 protein</fullName>
    </submittedName>
</protein>
<keyword evidence="3" id="KW-0378">Hydrolase</keyword>
<evidence type="ECO:0000259" key="2">
    <source>
        <dbReference type="Pfam" id="PF07971"/>
    </source>
</evidence>
<sequence>MKKSALQDAHGLRYYQTPRPRPLTEVAEEETRSNLTRIDTLSGNDFTQVRLGTVLNGYSRSLDGATIIYHSHYPQADTALIVRARRDQDPIEWETGPVPVAMEGQKISFAWIAALDAGEPRRRFHLSVNGREWFEFRGLREDEKSFRISGPGDSTLHFRATHRDQHGDLFGFMLLTLTRGLAAGERLRLAVRAEDAESDRWYMTFEYPLDSRVSADNIYAIVQEFGSRRQVVQVDVENLGPPAEGTVSVDMVPTSVQLEFGNNRFVLTAPLVNRETRIEVSATADGRLLGSTEMTLRPVRPFDYIPADWENESVSKTLEYAYDDWCIARLAESLGASDDAYRFRSRARYYRNLFDPETGFMRGRLADGSWKEPFSPRFSSHRQDEYTEGNAWQYTWFVPHDVKGLIDLMGGREAFIAKLDELFDQSSEIEGTNASPDISGLIGQYAHGNEPSHHITYLYCYAGAPWKTQERVRQITDRLYGPGPDGLPGNEDCGQMSAWYIFSSIGFYPVNPADGFYVIGTPHHERVSIDVGGGKVFTLEAAGASSVNKYIQSATLNGAPLDRCYITHNEIVAGGTLRFAMGPEPNREWATGELAAPPSLTP</sequence>
<feature type="domain" description="Glycosyl hydrolase family 92" evidence="2">
    <location>
        <begin position="301"/>
        <end position="583"/>
    </location>
</feature>
<dbReference type="GO" id="GO:0005829">
    <property type="term" value="C:cytosol"/>
    <property type="evidence" value="ECO:0007669"/>
    <property type="project" value="TreeGrafter"/>
</dbReference>
<evidence type="ECO:0000313" key="3">
    <source>
        <dbReference type="EMBL" id="NIR76351.1"/>
    </source>
</evidence>
<feature type="region of interest" description="Disordered" evidence="1">
    <location>
        <begin position="1"/>
        <end position="30"/>
    </location>
</feature>